<organism evidence="2 3">
    <name type="scientific">Notoacmeibacter ruber</name>
    <dbReference type="NCBI Taxonomy" id="2670375"/>
    <lineage>
        <taxon>Bacteria</taxon>
        <taxon>Pseudomonadati</taxon>
        <taxon>Pseudomonadota</taxon>
        <taxon>Alphaproteobacteria</taxon>
        <taxon>Hyphomicrobiales</taxon>
        <taxon>Notoacmeibacteraceae</taxon>
        <taxon>Notoacmeibacter</taxon>
    </lineage>
</organism>
<feature type="signal peptide" evidence="1">
    <location>
        <begin position="1"/>
        <end position="22"/>
    </location>
</feature>
<evidence type="ECO:0000313" key="3">
    <source>
        <dbReference type="Proteomes" id="UP000281094"/>
    </source>
</evidence>
<dbReference type="AlphaFoldDB" id="A0A3L7JFI2"/>
<dbReference type="EMBL" id="RCWN01000001">
    <property type="protein sequence ID" value="RLQ89085.1"/>
    <property type="molecule type" value="Genomic_DNA"/>
</dbReference>
<dbReference type="PROSITE" id="PS51257">
    <property type="entry name" value="PROKAR_LIPOPROTEIN"/>
    <property type="match status" value="1"/>
</dbReference>
<keyword evidence="1" id="KW-0732">Signal</keyword>
<reference evidence="2 3" key="1">
    <citation type="submission" date="2018-10" db="EMBL/GenBank/DDBJ databases">
        <title>Notoacmeibacter sp. M2BS9Y-3-1, whole genome shotgun sequence.</title>
        <authorList>
            <person name="Tuo L."/>
        </authorList>
    </citation>
    <scope>NUCLEOTIDE SEQUENCE [LARGE SCALE GENOMIC DNA]</scope>
    <source>
        <strain evidence="2 3">M2BS9Y-3-1</strain>
    </source>
</reference>
<sequence length="164" mass="17572">MRPGLSALIVLAAGCMATGAQASCAQGRAIYDTKDSRTELAFVTPKDAPPGTHEVLVRLGALESRAYINPSAEFDQPVMTLPHRCPEDDLTAEALEACILYRSVIYALSPGETLQTLPDANREAATQILLPNFTASLDNNPALDQIERPKRAGDIFTLAECGDD</sequence>
<name>A0A3L7JFI2_9HYPH</name>
<dbReference type="Proteomes" id="UP000281094">
    <property type="component" value="Unassembled WGS sequence"/>
</dbReference>
<feature type="chain" id="PRO_5018192862" evidence="1">
    <location>
        <begin position="23"/>
        <end position="164"/>
    </location>
</feature>
<comment type="caution">
    <text evidence="2">The sequence shown here is derived from an EMBL/GenBank/DDBJ whole genome shotgun (WGS) entry which is preliminary data.</text>
</comment>
<accession>A0A3L7JFI2</accession>
<evidence type="ECO:0000256" key="1">
    <source>
        <dbReference type="SAM" id="SignalP"/>
    </source>
</evidence>
<proteinExistence type="predicted"/>
<protein>
    <submittedName>
        <fullName evidence="2">Uncharacterized protein</fullName>
    </submittedName>
</protein>
<gene>
    <name evidence="2" type="ORF">D8780_13385</name>
</gene>
<keyword evidence="3" id="KW-1185">Reference proteome</keyword>
<evidence type="ECO:0000313" key="2">
    <source>
        <dbReference type="EMBL" id="RLQ89085.1"/>
    </source>
</evidence>